<protein>
    <recommendedName>
        <fullName evidence="1">Dual OB-containing domain-containing protein</fullName>
    </recommendedName>
</protein>
<evidence type="ECO:0000313" key="2">
    <source>
        <dbReference type="EMBL" id="GAH86810.1"/>
    </source>
</evidence>
<dbReference type="EMBL" id="BARU01038642">
    <property type="protein sequence ID" value="GAH86810.1"/>
    <property type="molecule type" value="Genomic_DNA"/>
</dbReference>
<accession>X1JZF7</accession>
<name>X1JZF7_9ZZZZ</name>
<dbReference type="AlphaFoldDB" id="X1JZF7"/>
<reference evidence="2" key="1">
    <citation type="journal article" date="2014" name="Front. Microbiol.">
        <title>High frequency of phylogenetically diverse reductive dehalogenase-homologous genes in deep subseafloor sedimentary metagenomes.</title>
        <authorList>
            <person name="Kawai M."/>
            <person name="Futagami T."/>
            <person name="Toyoda A."/>
            <person name="Takaki Y."/>
            <person name="Nishi S."/>
            <person name="Hori S."/>
            <person name="Arai W."/>
            <person name="Tsubouchi T."/>
            <person name="Morono Y."/>
            <person name="Uchiyama I."/>
            <person name="Ito T."/>
            <person name="Fujiyama A."/>
            <person name="Inagaki F."/>
            <person name="Takami H."/>
        </authorList>
    </citation>
    <scope>NUCLEOTIDE SEQUENCE</scope>
    <source>
        <strain evidence="2">Expedition CK06-06</strain>
    </source>
</reference>
<sequence length="218" mass="24452">MRIICLANSYKHNGRCIAGIDEAGRWVRPVSSSQKRAIDKETRIIDGSEPQILDVLEIPLHAHGPVDGCQPENKLLKAGQWKKVSRVKPKDLLKYCEDDSVVLHNNLDHVPTSCFRMIPSYGWKSLQLIHSDNVVFEKDENNKAKWRAKFINSKGTALSLRVTDPVSCERLELGENIGKDCLLTVSMAAGWSPDKQTAKRCYKFVAGVVELNSLKQVV</sequence>
<dbReference type="Pfam" id="PF22557">
    <property type="entry name" value="DuOB"/>
    <property type="match status" value="1"/>
</dbReference>
<feature type="domain" description="Dual OB-containing" evidence="1">
    <location>
        <begin position="1"/>
        <end position="208"/>
    </location>
</feature>
<proteinExistence type="predicted"/>
<organism evidence="2">
    <name type="scientific">marine sediment metagenome</name>
    <dbReference type="NCBI Taxonomy" id="412755"/>
    <lineage>
        <taxon>unclassified sequences</taxon>
        <taxon>metagenomes</taxon>
        <taxon>ecological metagenomes</taxon>
    </lineage>
</organism>
<comment type="caution">
    <text evidence="2">The sequence shown here is derived from an EMBL/GenBank/DDBJ whole genome shotgun (WGS) entry which is preliminary data.</text>
</comment>
<dbReference type="InterPro" id="IPR054335">
    <property type="entry name" value="DuOB_dom"/>
</dbReference>
<gene>
    <name evidence="2" type="ORF">S03H2_60018</name>
</gene>
<evidence type="ECO:0000259" key="1">
    <source>
        <dbReference type="Pfam" id="PF22557"/>
    </source>
</evidence>